<organism evidence="10 11">
    <name type="scientific">Flemingia macrophylla</name>
    <dbReference type="NCBI Taxonomy" id="520843"/>
    <lineage>
        <taxon>Eukaryota</taxon>
        <taxon>Viridiplantae</taxon>
        <taxon>Streptophyta</taxon>
        <taxon>Embryophyta</taxon>
        <taxon>Tracheophyta</taxon>
        <taxon>Spermatophyta</taxon>
        <taxon>Magnoliopsida</taxon>
        <taxon>eudicotyledons</taxon>
        <taxon>Gunneridae</taxon>
        <taxon>Pentapetalae</taxon>
        <taxon>rosids</taxon>
        <taxon>fabids</taxon>
        <taxon>Fabales</taxon>
        <taxon>Fabaceae</taxon>
        <taxon>Papilionoideae</taxon>
        <taxon>50 kb inversion clade</taxon>
        <taxon>NPAAA clade</taxon>
        <taxon>indigoferoid/millettioid clade</taxon>
        <taxon>Phaseoleae</taxon>
        <taxon>Flemingia</taxon>
    </lineage>
</organism>
<comment type="subcellular location">
    <subcellularLocation>
        <location evidence="1">Cell membrane</location>
        <topology evidence="1">Lipid-anchor</topology>
        <topology evidence="1">GPI-anchor</topology>
    </subcellularLocation>
</comment>
<evidence type="ECO:0000256" key="8">
    <source>
        <dbReference type="ARBA" id="ARBA00023288"/>
    </source>
</evidence>
<dbReference type="PANTHER" id="PTHR31044:SF47">
    <property type="entry name" value="CARBOHYDRATE-BINDING X8 DOMAIN SUPERFAMILY PROTEIN"/>
    <property type="match status" value="1"/>
</dbReference>
<name>A0ABD1M9X0_9FABA</name>
<dbReference type="Gene3D" id="1.20.58.1040">
    <property type="match status" value="1"/>
</dbReference>
<dbReference type="GO" id="GO:0098552">
    <property type="term" value="C:side of membrane"/>
    <property type="evidence" value="ECO:0007669"/>
    <property type="project" value="UniProtKB-KW"/>
</dbReference>
<keyword evidence="7" id="KW-0325">Glycoprotein</keyword>
<evidence type="ECO:0000256" key="2">
    <source>
        <dbReference type="ARBA" id="ARBA00022475"/>
    </source>
</evidence>
<evidence type="ECO:0000256" key="7">
    <source>
        <dbReference type="ARBA" id="ARBA00023180"/>
    </source>
</evidence>
<dbReference type="EMBL" id="JBGMDY010000005">
    <property type="protein sequence ID" value="KAL2332593.1"/>
    <property type="molecule type" value="Genomic_DNA"/>
</dbReference>
<sequence length="202" mass="20873">MKTQVILFTMGMRLVKVVCLVMVMVMVMGMGMVEGGSWCVAKIGAEEEALQTALDAVCGGGGADCAPIQADGLCYIPNTLQAHASYAFNSFYQRNARAPHACIFSGTSTIAQTDPSYGSCVYPSFPTSTSTSTTSTAGVTNTTVATPAMNVATPPTSTTTTPIHGGDGASGMNPLIPENSSASSKTIATSFFVFLLFLALIP</sequence>
<evidence type="ECO:0000313" key="10">
    <source>
        <dbReference type="EMBL" id="KAL2332593.1"/>
    </source>
</evidence>
<feature type="domain" description="X8" evidence="9">
    <location>
        <begin position="37"/>
        <end position="122"/>
    </location>
</feature>
<gene>
    <name evidence="10" type="ORF">Fmac_013806</name>
</gene>
<dbReference type="InterPro" id="IPR044788">
    <property type="entry name" value="X8_dom_prot"/>
</dbReference>
<keyword evidence="4" id="KW-0732">Signal</keyword>
<dbReference type="Pfam" id="PF07983">
    <property type="entry name" value="X8"/>
    <property type="match status" value="1"/>
</dbReference>
<accession>A0ABD1M9X0</accession>
<evidence type="ECO:0000256" key="4">
    <source>
        <dbReference type="ARBA" id="ARBA00022729"/>
    </source>
</evidence>
<proteinExistence type="predicted"/>
<dbReference type="PANTHER" id="PTHR31044">
    <property type="entry name" value="BETA-1,3 GLUCANASE"/>
    <property type="match status" value="1"/>
</dbReference>
<dbReference type="SMART" id="SM00768">
    <property type="entry name" value="X8"/>
    <property type="match status" value="1"/>
</dbReference>
<evidence type="ECO:0000256" key="3">
    <source>
        <dbReference type="ARBA" id="ARBA00022622"/>
    </source>
</evidence>
<keyword evidence="3" id="KW-0336">GPI-anchor</keyword>
<evidence type="ECO:0000256" key="1">
    <source>
        <dbReference type="ARBA" id="ARBA00004609"/>
    </source>
</evidence>
<keyword evidence="6" id="KW-1015">Disulfide bond</keyword>
<comment type="caution">
    <text evidence="10">The sequence shown here is derived from an EMBL/GenBank/DDBJ whole genome shotgun (WGS) entry which is preliminary data.</text>
</comment>
<evidence type="ECO:0000313" key="11">
    <source>
        <dbReference type="Proteomes" id="UP001603857"/>
    </source>
</evidence>
<keyword evidence="5" id="KW-0472">Membrane</keyword>
<protein>
    <recommendedName>
        <fullName evidence="9">X8 domain-containing protein</fullName>
    </recommendedName>
</protein>
<evidence type="ECO:0000259" key="9">
    <source>
        <dbReference type="SMART" id="SM00768"/>
    </source>
</evidence>
<dbReference type="AlphaFoldDB" id="A0ABD1M9X0"/>
<evidence type="ECO:0000256" key="6">
    <source>
        <dbReference type="ARBA" id="ARBA00023157"/>
    </source>
</evidence>
<reference evidence="10 11" key="1">
    <citation type="submission" date="2024-08" db="EMBL/GenBank/DDBJ databases">
        <title>Insights into the chromosomal genome structure of Flemingia macrophylla.</title>
        <authorList>
            <person name="Ding Y."/>
            <person name="Zhao Y."/>
            <person name="Bi W."/>
            <person name="Wu M."/>
            <person name="Zhao G."/>
            <person name="Gong Y."/>
            <person name="Li W."/>
            <person name="Zhang P."/>
        </authorList>
    </citation>
    <scope>NUCLEOTIDE SEQUENCE [LARGE SCALE GENOMIC DNA]</scope>
    <source>
        <strain evidence="10">DYQJB</strain>
        <tissue evidence="10">Leaf</tissue>
    </source>
</reference>
<dbReference type="GO" id="GO:0009506">
    <property type="term" value="C:plasmodesma"/>
    <property type="evidence" value="ECO:0007669"/>
    <property type="project" value="UniProtKB-ARBA"/>
</dbReference>
<evidence type="ECO:0000256" key="5">
    <source>
        <dbReference type="ARBA" id="ARBA00023136"/>
    </source>
</evidence>
<keyword evidence="8" id="KW-0449">Lipoprotein</keyword>
<dbReference type="GO" id="GO:0005886">
    <property type="term" value="C:plasma membrane"/>
    <property type="evidence" value="ECO:0007669"/>
    <property type="project" value="UniProtKB-SubCell"/>
</dbReference>
<dbReference type="Proteomes" id="UP001603857">
    <property type="component" value="Unassembled WGS sequence"/>
</dbReference>
<keyword evidence="11" id="KW-1185">Reference proteome</keyword>
<dbReference type="FunFam" id="1.20.58.1040:FF:000001">
    <property type="entry name" value="Glucan endo-1,3-beta-glucosidase 4"/>
    <property type="match status" value="1"/>
</dbReference>
<dbReference type="InterPro" id="IPR012946">
    <property type="entry name" value="X8"/>
</dbReference>
<keyword evidence="2" id="KW-1003">Cell membrane</keyword>